<accession>A0A6J8C0F2</accession>
<dbReference type="OrthoDB" id="6147832at2759"/>
<gene>
    <name evidence="4" type="ORF">MCOR_23775</name>
</gene>
<dbReference type="PROSITE" id="PS50119">
    <property type="entry name" value="ZF_BBOX"/>
    <property type="match status" value="1"/>
</dbReference>
<dbReference type="SUPFAM" id="SSF57845">
    <property type="entry name" value="B-box zinc-binding domain"/>
    <property type="match status" value="1"/>
</dbReference>
<dbReference type="PANTHER" id="PTHR25462:SF296">
    <property type="entry name" value="MEIOTIC P26, ISOFORM F"/>
    <property type="match status" value="1"/>
</dbReference>
<evidence type="ECO:0000256" key="1">
    <source>
        <dbReference type="PROSITE-ProRule" id="PRU00024"/>
    </source>
</evidence>
<keyword evidence="2" id="KW-0175">Coiled coil</keyword>
<evidence type="ECO:0000313" key="5">
    <source>
        <dbReference type="Proteomes" id="UP000507470"/>
    </source>
</evidence>
<evidence type="ECO:0000313" key="4">
    <source>
        <dbReference type="EMBL" id="CAC5388519.1"/>
    </source>
</evidence>
<dbReference type="GO" id="GO:0008270">
    <property type="term" value="F:zinc ion binding"/>
    <property type="evidence" value="ECO:0007669"/>
    <property type="project" value="UniProtKB-KW"/>
</dbReference>
<sequence>MKEHKILSIEEYSKIPCSVRHFDEFCIDHSDERREYFCENHNKSICFDCLKDQHKTCASIYKITATRIKKELKSYLDALHQQIAIADGLSEKLIDLYRQNMNDLQSTLKSASSEIKGLISKLHSSLDKCRRQIEDRISSDCENIKLNLKKCENIRESIIKRRQELNDFIKYGDDFHLFLKLVDFKKEQCEDEKMLQDIDGVKHRTDVSFKITQPEFEKLVSFEFRSI</sequence>
<evidence type="ECO:0000256" key="2">
    <source>
        <dbReference type="SAM" id="Coils"/>
    </source>
</evidence>
<organism evidence="4 5">
    <name type="scientific">Mytilus coruscus</name>
    <name type="common">Sea mussel</name>
    <dbReference type="NCBI Taxonomy" id="42192"/>
    <lineage>
        <taxon>Eukaryota</taxon>
        <taxon>Metazoa</taxon>
        <taxon>Spiralia</taxon>
        <taxon>Lophotrochozoa</taxon>
        <taxon>Mollusca</taxon>
        <taxon>Bivalvia</taxon>
        <taxon>Autobranchia</taxon>
        <taxon>Pteriomorphia</taxon>
        <taxon>Mytilida</taxon>
        <taxon>Mytiloidea</taxon>
        <taxon>Mytilidae</taxon>
        <taxon>Mytilinae</taxon>
        <taxon>Mytilus</taxon>
    </lineage>
</organism>
<feature type="domain" description="B box-type" evidence="3">
    <location>
        <begin position="21"/>
        <end position="56"/>
    </location>
</feature>
<dbReference type="Gene3D" id="3.30.160.60">
    <property type="entry name" value="Classic Zinc Finger"/>
    <property type="match status" value="1"/>
</dbReference>
<dbReference type="PANTHER" id="PTHR25462">
    <property type="entry name" value="BONUS, ISOFORM C-RELATED"/>
    <property type="match status" value="1"/>
</dbReference>
<keyword evidence="5" id="KW-1185">Reference proteome</keyword>
<dbReference type="AlphaFoldDB" id="A0A6J8C0F2"/>
<keyword evidence="1" id="KW-0863">Zinc-finger</keyword>
<keyword evidence="1" id="KW-0862">Zinc</keyword>
<protein>
    <recommendedName>
        <fullName evidence="3">B box-type domain-containing protein</fullName>
    </recommendedName>
</protein>
<keyword evidence="1" id="KW-0479">Metal-binding</keyword>
<reference evidence="4 5" key="1">
    <citation type="submission" date="2020-06" db="EMBL/GenBank/DDBJ databases">
        <authorList>
            <person name="Li R."/>
            <person name="Bekaert M."/>
        </authorList>
    </citation>
    <scope>NUCLEOTIDE SEQUENCE [LARGE SCALE GENOMIC DNA]</scope>
    <source>
        <strain evidence="5">wild</strain>
    </source>
</reference>
<proteinExistence type="predicted"/>
<evidence type="ECO:0000259" key="3">
    <source>
        <dbReference type="PROSITE" id="PS50119"/>
    </source>
</evidence>
<dbReference type="InterPro" id="IPR000315">
    <property type="entry name" value="Znf_B-box"/>
</dbReference>
<dbReference type="InterPro" id="IPR047153">
    <property type="entry name" value="TRIM45/56/19-like"/>
</dbReference>
<dbReference type="Proteomes" id="UP000507470">
    <property type="component" value="Unassembled WGS sequence"/>
</dbReference>
<feature type="coiled-coil region" evidence="2">
    <location>
        <begin position="94"/>
        <end position="121"/>
    </location>
</feature>
<name>A0A6J8C0F2_MYTCO</name>
<dbReference type="EMBL" id="CACVKT020004176">
    <property type="protein sequence ID" value="CAC5388519.1"/>
    <property type="molecule type" value="Genomic_DNA"/>
</dbReference>